<protein>
    <recommendedName>
        <fullName evidence="3">Glycoside hydrolase family 5 domain-containing protein</fullName>
    </recommendedName>
</protein>
<sequence>MKHFLIFVFCIFTLAGYAKKIPTVYIDGKGVMRWSDTRKEASFYGVNYTLPFAHAYRAMNYLSIDHKNAIDRDVYHIARLGLNAYRIHIWDVEISDAKGNLIDNEHLELLDYLLMRLRERDIRIVITSQTNFGNGYPEHNKPTGGYSYNYDKCDIHRNPEAIAAQEKYISALINHINPNTGLAYKDDPYIIGFEINNEPCHPGTKEETKNYIDRMLTALKKAGNQKPVFYNVSHNQHVTEAYYDTAIQGTTYQWYPIGLVAGYTRKGNFLPHVDSYNIPFSHIKGFDKKARLVYEFDPADIMYSYMYPVIARSFRTAGFQWITQFSYDPIDIAYANTEYQTHFLNLAYTPHKAISMKIAAEVARNIKRGESFGTYPNDTVFTNVHVSYKQDLSELNRPDAFFYSNTTHSHPVAIEHLQAIAGCGSSPIIKYEGTGAYFVDRLENGIWRLEVLPDAIQVSDPFAKPSLKKETVTIVNNAWDMTLRLPDLGEDFIATALNDGNSLDIEAINSTLPCLRPGVYLLKRKDYNPVNKWNKDTRWQNIRLGEYVQPNIRQRKDFTVIHQPTKTVDAGKDLVIEAQIIGPSHPDSIIIYTDKVSFWNETNPYIKMTHTHGYTYRAIVPGTEVKKGFFRYNVIVCRGGKQQTFPSGTEGSPLDWDYIDKQYWESKVTAPDNAIELVSSSVCEEWNGMEHYTLPEGSNHHFFKKYIRQEIEGKKLRLPQIKYLCLELDGKVMKTKAGFITSDGYTYKAPCSCGQDGIIRIPLRELKQSATALLPHAYPTFLTEYFEPVTDIPFQIEKIETLEVSNDGEEIRIKKAWLE</sequence>
<dbReference type="PANTHER" id="PTHR31451">
    <property type="match status" value="1"/>
</dbReference>
<evidence type="ECO:0008006" key="3">
    <source>
        <dbReference type="Google" id="ProtNLM"/>
    </source>
</evidence>
<reference evidence="1 2" key="1">
    <citation type="submission" date="2013-04" db="EMBL/GenBank/DDBJ databases">
        <title>The Genome Sequence of Bacteroides massiliensis DSM 17679.</title>
        <authorList>
            <consortium name="The Broad Institute Genomics Platform"/>
            <person name="Earl A."/>
            <person name="Ward D."/>
            <person name="Feldgarden M."/>
            <person name="Gevers D."/>
            <person name="Martens E."/>
            <person name="Fenner L."/>
            <person name="Roux V."/>
            <person name="Mallet M.N."/>
            <person name="Raoult D."/>
            <person name="Walker B."/>
            <person name="Young S."/>
            <person name="Zeng Q."/>
            <person name="Gargeya S."/>
            <person name="Fitzgerald M."/>
            <person name="Haas B."/>
            <person name="Abouelleil A."/>
            <person name="Allen A.W."/>
            <person name="Alvarado L."/>
            <person name="Arachchi H.M."/>
            <person name="Berlin A.M."/>
            <person name="Chapman S.B."/>
            <person name="Gainer-Dewar J."/>
            <person name="Goldberg J."/>
            <person name="Griggs A."/>
            <person name="Gujja S."/>
            <person name="Hansen M."/>
            <person name="Howarth C."/>
            <person name="Imamovic A."/>
            <person name="Ireland A."/>
            <person name="Larimer J."/>
            <person name="McCowan C."/>
            <person name="Murphy C."/>
            <person name="Pearson M."/>
            <person name="Poon T.W."/>
            <person name="Priest M."/>
            <person name="Roberts A."/>
            <person name="Saif S."/>
            <person name="Shea T."/>
            <person name="Sisk P."/>
            <person name="Sykes S."/>
            <person name="Wortman J."/>
            <person name="Nusbaum C."/>
            <person name="Birren B."/>
        </authorList>
    </citation>
    <scope>NUCLEOTIDE SEQUENCE [LARGE SCALE GENOMIC DNA]</scope>
    <source>
        <strain evidence="2">B84634 / Timone 84634 / DSM 17679 / JCM 13223</strain>
    </source>
</reference>
<accession>U6R7Q7</accession>
<dbReference type="Proteomes" id="UP000017831">
    <property type="component" value="Unassembled WGS sequence"/>
</dbReference>
<dbReference type="AlphaFoldDB" id="U6R7Q7"/>
<dbReference type="STRING" id="1121098.HMPREF1534_03715"/>
<dbReference type="GeneID" id="60060468"/>
<dbReference type="eggNOG" id="COG3934">
    <property type="taxonomic scope" value="Bacteria"/>
</dbReference>
<evidence type="ECO:0000313" key="1">
    <source>
        <dbReference type="EMBL" id="EOA52289.1"/>
    </source>
</evidence>
<name>U6R7Q7_9BACT</name>
<dbReference type="InterPro" id="IPR045053">
    <property type="entry name" value="MAN-like"/>
</dbReference>
<evidence type="ECO:0000313" key="2">
    <source>
        <dbReference type="Proteomes" id="UP000017831"/>
    </source>
</evidence>
<comment type="caution">
    <text evidence="1">The sequence shown here is derived from an EMBL/GenBank/DDBJ whole genome shotgun (WGS) entry which is preliminary data.</text>
</comment>
<gene>
    <name evidence="1" type="ORF">HMPREF1534_03715</name>
</gene>
<dbReference type="SUPFAM" id="SSF51445">
    <property type="entry name" value="(Trans)glycosidases"/>
    <property type="match status" value="1"/>
</dbReference>
<dbReference type="Gene3D" id="3.20.20.80">
    <property type="entry name" value="Glycosidases"/>
    <property type="match status" value="1"/>
</dbReference>
<dbReference type="GO" id="GO:0004553">
    <property type="term" value="F:hydrolase activity, hydrolyzing O-glycosyl compounds"/>
    <property type="evidence" value="ECO:0007669"/>
    <property type="project" value="InterPro"/>
</dbReference>
<dbReference type="InterPro" id="IPR017853">
    <property type="entry name" value="GH"/>
</dbReference>
<dbReference type="RefSeq" id="WP_005944913.1">
    <property type="nucleotide sequence ID" value="NZ_KB890319.1"/>
</dbReference>
<dbReference type="HOGENOM" id="CLU_016646_0_0_10"/>
<keyword evidence="2" id="KW-1185">Reference proteome</keyword>
<proteinExistence type="predicted"/>
<dbReference type="PATRIC" id="fig|1121098.3.peg.3793"/>
<organism evidence="1 2">
    <name type="scientific">Phocaeicola massiliensis B84634 = Timone 84634 = DSM 17679 = JCM 13223</name>
    <dbReference type="NCBI Taxonomy" id="1121098"/>
    <lineage>
        <taxon>Bacteria</taxon>
        <taxon>Pseudomonadati</taxon>
        <taxon>Bacteroidota</taxon>
        <taxon>Bacteroidia</taxon>
        <taxon>Bacteroidales</taxon>
        <taxon>Bacteroidaceae</taxon>
        <taxon>Phocaeicola</taxon>
    </lineage>
</organism>
<dbReference type="EMBL" id="AQHY01000040">
    <property type="protein sequence ID" value="EOA52289.1"/>
    <property type="molecule type" value="Genomic_DNA"/>
</dbReference>